<feature type="compositionally biased region" description="Basic residues" evidence="1">
    <location>
        <begin position="88"/>
        <end position="106"/>
    </location>
</feature>
<keyword evidence="3" id="KW-1185">Reference proteome</keyword>
<accession>A0AAD5ZRZ9</accession>
<feature type="region of interest" description="Disordered" evidence="1">
    <location>
        <begin position="204"/>
        <end position="246"/>
    </location>
</feature>
<protein>
    <recommendedName>
        <fullName evidence="4">Btz domain-containing protein</fullName>
    </recommendedName>
</protein>
<dbReference type="PANTHER" id="PTHR36364:SF1">
    <property type="entry name" value="OS03G0203000 PROTEIN"/>
    <property type="match status" value="1"/>
</dbReference>
<sequence length="404" mass="47185">MGLFVRTLKAPTHKSDRLRASKLDISIYSKWRDYTQGSVLVLCSISFHSFSNPNPNPASVQFLRAESPMAGREERKREMDRTDDRDSHFRRRHSRRDRTPSPKRFRRDRERDERRNRDVGRFDSSGQDLKHKNDSRETERSREVKSTEIKGSMDGLKDGSGTKDTGPSDVDRLNSDPKEFARSKIYLQHDDRGSSGQVVQIHIRHDADKTRSNLKEHRSGEKSNEKTETEVKHTSKRKADSGWDHDRFVQPDLDLLSEKKRPLEPELGLKRPHVEHKSSDFANIDEKKPDARDDRFSRRDDRVVSRENLPRSWRDDRFGRREGGFNRGNGNGVHRNDFRDRFTGRGPPRGRERFNGPRVREGNQLQQRSGAQTERWKHDKYEEANQSLNNEEDQIAKVEALLAL</sequence>
<feature type="compositionally biased region" description="Basic and acidic residues" evidence="1">
    <location>
        <begin position="334"/>
        <end position="361"/>
    </location>
</feature>
<dbReference type="PANTHER" id="PTHR36364">
    <property type="entry name" value="OS03G0203000 PROTEIN"/>
    <property type="match status" value="1"/>
</dbReference>
<evidence type="ECO:0008006" key="4">
    <source>
        <dbReference type="Google" id="ProtNLM"/>
    </source>
</evidence>
<feature type="region of interest" description="Disordered" evidence="1">
    <location>
        <begin position="68"/>
        <end position="176"/>
    </location>
</feature>
<feature type="compositionally biased region" description="Basic and acidic residues" evidence="1">
    <location>
        <begin position="71"/>
        <end position="87"/>
    </location>
</feature>
<evidence type="ECO:0000313" key="2">
    <source>
        <dbReference type="EMBL" id="KAJ3702858.1"/>
    </source>
</evidence>
<dbReference type="Proteomes" id="UP001210211">
    <property type="component" value="Unassembled WGS sequence"/>
</dbReference>
<feature type="compositionally biased region" description="Basic and acidic residues" evidence="1">
    <location>
        <begin position="128"/>
        <end position="148"/>
    </location>
</feature>
<comment type="caution">
    <text evidence="2">The sequence shown here is derived from an EMBL/GenBank/DDBJ whole genome shotgun (WGS) entry which is preliminary data.</text>
</comment>
<name>A0AAD5ZRZ9_9POAL</name>
<gene>
    <name evidence="2" type="ORF">LUZ61_006563</name>
</gene>
<evidence type="ECO:0000256" key="1">
    <source>
        <dbReference type="SAM" id="MobiDB-lite"/>
    </source>
</evidence>
<feature type="compositionally biased region" description="Basic and acidic residues" evidence="1">
    <location>
        <begin position="275"/>
        <end position="324"/>
    </location>
</feature>
<organism evidence="2 3">
    <name type="scientific">Rhynchospora tenuis</name>
    <dbReference type="NCBI Taxonomy" id="198213"/>
    <lineage>
        <taxon>Eukaryota</taxon>
        <taxon>Viridiplantae</taxon>
        <taxon>Streptophyta</taxon>
        <taxon>Embryophyta</taxon>
        <taxon>Tracheophyta</taxon>
        <taxon>Spermatophyta</taxon>
        <taxon>Magnoliopsida</taxon>
        <taxon>Liliopsida</taxon>
        <taxon>Poales</taxon>
        <taxon>Cyperaceae</taxon>
        <taxon>Cyperoideae</taxon>
        <taxon>Rhynchosporeae</taxon>
        <taxon>Rhynchospora</taxon>
    </lineage>
</organism>
<proteinExistence type="predicted"/>
<feature type="region of interest" description="Disordered" evidence="1">
    <location>
        <begin position="264"/>
        <end position="378"/>
    </location>
</feature>
<feature type="compositionally biased region" description="Basic and acidic residues" evidence="1">
    <location>
        <begin position="107"/>
        <end position="121"/>
    </location>
</feature>
<feature type="compositionally biased region" description="Polar residues" evidence="1">
    <location>
        <begin position="363"/>
        <end position="372"/>
    </location>
</feature>
<evidence type="ECO:0000313" key="3">
    <source>
        <dbReference type="Proteomes" id="UP001210211"/>
    </source>
</evidence>
<dbReference type="AlphaFoldDB" id="A0AAD5ZRZ9"/>
<dbReference type="EMBL" id="JAMRDG010000001">
    <property type="protein sequence ID" value="KAJ3702858.1"/>
    <property type="molecule type" value="Genomic_DNA"/>
</dbReference>
<reference evidence="2 3" key="1">
    <citation type="journal article" date="2022" name="Cell">
        <title>Repeat-based holocentromeres influence genome architecture and karyotype evolution.</title>
        <authorList>
            <person name="Hofstatter P.G."/>
            <person name="Thangavel G."/>
            <person name="Lux T."/>
            <person name="Neumann P."/>
            <person name="Vondrak T."/>
            <person name="Novak P."/>
            <person name="Zhang M."/>
            <person name="Costa L."/>
            <person name="Castellani M."/>
            <person name="Scott A."/>
            <person name="Toegelov H."/>
            <person name="Fuchs J."/>
            <person name="Mata-Sucre Y."/>
            <person name="Dias Y."/>
            <person name="Vanzela A.L.L."/>
            <person name="Huettel B."/>
            <person name="Almeida C.C.S."/>
            <person name="Simkova H."/>
            <person name="Souza G."/>
            <person name="Pedrosa-Harand A."/>
            <person name="Macas J."/>
            <person name="Mayer K.F.X."/>
            <person name="Houben A."/>
            <person name="Marques A."/>
        </authorList>
    </citation>
    <scope>NUCLEOTIDE SEQUENCE [LARGE SCALE GENOMIC DNA]</scope>
    <source>
        <strain evidence="2">RhyTen1mFocal</strain>
    </source>
</reference>